<keyword evidence="6" id="KW-1185">Reference proteome</keyword>
<dbReference type="CDD" id="cd18032">
    <property type="entry name" value="DEXHc_RE_I_III_res"/>
    <property type="match status" value="1"/>
</dbReference>
<feature type="domain" description="Helicase C-terminal" evidence="4">
    <location>
        <begin position="334"/>
        <end position="485"/>
    </location>
</feature>
<dbReference type="GO" id="GO:0036121">
    <property type="term" value="F:double-stranded DNA helicase activity"/>
    <property type="evidence" value="ECO:0007669"/>
    <property type="project" value="TreeGrafter"/>
</dbReference>
<dbReference type="InterPro" id="IPR027417">
    <property type="entry name" value="P-loop_NTPase"/>
</dbReference>
<dbReference type="EMBL" id="JBCAWK010000004">
    <property type="protein sequence ID" value="KAK8861366.1"/>
    <property type="molecule type" value="Genomic_DNA"/>
</dbReference>
<dbReference type="KEGG" id="kne:92179444"/>
<feature type="compositionally biased region" description="Basic and acidic residues" evidence="2">
    <location>
        <begin position="694"/>
        <end position="714"/>
    </location>
</feature>
<comment type="caution">
    <text evidence="5">The sequence shown here is derived from an EMBL/GenBank/DDBJ whole genome shotgun (WGS) entry which is preliminary data.</text>
</comment>
<feature type="region of interest" description="Disordered" evidence="2">
    <location>
        <begin position="483"/>
        <end position="502"/>
    </location>
</feature>
<keyword evidence="1" id="KW-0547">Nucleotide-binding</keyword>
<dbReference type="InterPro" id="IPR050742">
    <property type="entry name" value="Helicase_Restrict-Modif_Enz"/>
</dbReference>
<keyword evidence="1" id="KW-0347">Helicase</keyword>
<dbReference type="GO" id="GO:0016787">
    <property type="term" value="F:hydrolase activity"/>
    <property type="evidence" value="ECO:0007669"/>
    <property type="project" value="InterPro"/>
</dbReference>
<dbReference type="GO" id="GO:0000403">
    <property type="term" value="F:Y-form DNA binding"/>
    <property type="evidence" value="ECO:0007669"/>
    <property type="project" value="TreeGrafter"/>
</dbReference>
<sequence>MITPKLARPLLGLARRCLSSRHSFTAVRNQSLLSSRVIQRFSTSTPPLFSAASKSLSISDEALVDNPGEGVPSNPTSNSPSPITLRPYQLAAIQECLQALTSGLRRIGVSSPTGSGKTTMFMNLVPLVPFYNNTTPTGGSGRTLIVVSSVELASQAEGAARRLLGDEWTVEVEQSKRKASGRADVTIATWQTLINPDRLAKFDPATFKLIIVDEAHHAAALSYLRLLHYFNDEVQLPKTSSPVISHDHGNKVPIIGFSATFSRPDQLALSAVFEKIVFHREILHMLEEGWLAPAKSTTVKTDLELGDVEINENGDFKTSSLASKVNTPEINELIVRTYLHRAAERRSTLVFCVDLNHVSKLTQAFREAGIDARSISSMSKPELRRQTIAAFGAGEFPILVNCEVLTEGTDIPEIDCIMLARPTKSPNLLAQMVGRGLRLSPETGKEDCYIIDVVDSVASANGMIVSPTLLGLSHEERDEELREYEERNDPVDKTDNKHRSIPGSDDYNVTYIDVDDPFHIASHTRPIINRVSKNAWVACGKTKYILELIGNGYISIDPGTIGAWAITFRPSIPTGVLTNTKSPFGRVRVVGHADDLERALQTADKYAERIVGRELSLRLSRYAAWRQKPASEKAIALMMKMQGVTNGGSLVDEDGSGQKVSVFGKSVHVGELTAGEISSWLCAARHGAKTARVSQDKAEGRKRIKAEQKAEKERLHRLRNLPLPDSN</sequence>
<keyword evidence="1" id="KW-0067">ATP-binding</keyword>
<feature type="region of interest" description="Disordered" evidence="2">
    <location>
        <begin position="693"/>
        <end position="727"/>
    </location>
</feature>
<dbReference type="PROSITE" id="PS51194">
    <property type="entry name" value="HELICASE_CTER"/>
    <property type="match status" value="1"/>
</dbReference>
<organism evidence="5 6">
    <name type="scientific">Kwoniella newhampshirensis</name>
    <dbReference type="NCBI Taxonomy" id="1651941"/>
    <lineage>
        <taxon>Eukaryota</taxon>
        <taxon>Fungi</taxon>
        <taxon>Dikarya</taxon>
        <taxon>Basidiomycota</taxon>
        <taxon>Agaricomycotina</taxon>
        <taxon>Tremellomycetes</taxon>
        <taxon>Tremellales</taxon>
        <taxon>Cryptococcaceae</taxon>
        <taxon>Kwoniella</taxon>
    </lineage>
</organism>
<dbReference type="AlphaFoldDB" id="A0AAW0Z1J6"/>
<dbReference type="GO" id="GO:0032042">
    <property type="term" value="P:mitochondrial DNA metabolic process"/>
    <property type="evidence" value="ECO:0007669"/>
    <property type="project" value="TreeGrafter"/>
</dbReference>
<dbReference type="CDD" id="cd18799">
    <property type="entry name" value="SF2_C_EcoAI-like"/>
    <property type="match status" value="1"/>
</dbReference>
<name>A0AAW0Z1J6_9TREE</name>
<dbReference type="InterPro" id="IPR014001">
    <property type="entry name" value="Helicase_ATP-bd"/>
</dbReference>
<dbReference type="PANTHER" id="PTHR47396:SF1">
    <property type="entry name" value="ATP-DEPENDENT HELICASE IRC3-RELATED"/>
    <property type="match status" value="1"/>
</dbReference>
<evidence type="ECO:0000256" key="1">
    <source>
        <dbReference type="ARBA" id="ARBA00022806"/>
    </source>
</evidence>
<reference evidence="5 6" key="1">
    <citation type="journal article" date="2024" name="bioRxiv">
        <title>Comparative genomics of Cryptococcus and Kwoniella reveals pathogenesis evolution and contrasting karyotype dynamics via intercentromeric recombination or chromosome fusion.</title>
        <authorList>
            <person name="Coelho M.A."/>
            <person name="David-Palma M."/>
            <person name="Shea T."/>
            <person name="Bowers K."/>
            <person name="McGinley-Smith S."/>
            <person name="Mohammad A.W."/>
            <person name="Gnirke A."/>
            <person name="Yurkov A.M."/>
            <person name="Nowrousian M."/>
            <person name="Sun S."/>
            <person name="Cuomo C.A."/>
            <person name="Heitman J."/>
        </authorList>
    </citation>
    <scope>NUCLEOTIDE SEQUENCE [LARGE SCALE GENOMIC DNA]</scope>
    <source>
        <strain evidence="5 6">CBS 13917</strain>
    </source>
</reference>
<dbReference type="SUPFAM" id="SSF52540">
    <property type="entry name" value="P-loop containing nucleoside triphosphate hydrolases"/>
    <property type="match status" value="1"/>
</dbReference>
<evidence type="ECO:0000259" key="4">
    <source>
        <dbReference type="PROSITE" id="PS51194"/>
    </source>
</evidence>
<evidence type="ECO:0000313" key="5">
    <source>
        <dbReference type="EMBL" id="KAK8861366.1"/>
    </source>
</evidence>
<gene>
    <name evidence="5" type="ORF">IAR55_002185</name>
</gene>
<dbReference type="PROSITE" id="PS51192">
    <property type="entry name" value="HELICASE_ATP_BIND_1"/>
    <property type="match status" value="1"/>
</dbReference>
<dbReference type="Pfam" id="PF04851">
    <property type="entry name" value="ResIII"/>
    <property type="match status" value="1"/>
</dbReference>
<dbReference type="GO" id="GO:0061749">
    <property type="term" value="F:forked DNA-dependent helicase activity"/>
    <property type="evidence" value="ECO:0007669"/>
    <property type="project" value="TreeGrafter"/>
</dbReference>
<protein>
    <recommendedName>
        <fullName evidence="7">DEAD box family helicase</fullName>
    </recommendedName>
</protein>
<dbReference type="GO" id="GO:0005524">
    <property type="term" value="F:ATP binding"/>
    <property type="evidence" value="ECO:0007669"/>
    <property type="project" value="InterPro"/>
</dbReference>
<dbReference type="GO" id="GO:0005759">
    <property type="term" value="C:mitochondrial matrix"/>
    <property type="evidence" value="ECO:0007669"/>
    <property type="project" value="TreeGrafter"/>
</dbReference>
<dbReference type="GeneID" id="92179444"/>
<dbReference type="Gene3D" id="3.40.50.300">
    <property type="entry name" value="P-loop containing nucleotide triphosphate hydrolases"/>
    <property type="match status" value="2"/>
</dbReference>
<dbReference type="SMART" id="SM00490">
    <property type="entry name" value="HELICc"/>
    <property type="match status" value="1"/>
</dbReference>
<proteinExistence type="predicted"/>
<dbReference type="InterPro" id="IPR001650">
    <property type="entry name" value="Helicase_C-like"/>
</dbReference>
<evidence type="ECO:0000256" key="2">
    <source>
        <dbReference type="SAM" id="MobiDB-lite"/>
    </source>
</evidence>
<dbReference type="Proteomes" id="UP001388673">
    <property type="component" value="Unassembled WGS sequence"/>
</dbReference>
<evidence type="ECO:0000313" key="6">
    <source>
        <dbReference type="Proteomes" id="UP001388673"/>
    </source>
</evidence>
<dbReference type="InterPro" id="IPR006935">
    <property type="entry name" value="Helicase/UvrB_N"/>
</dbReference>
<dbReference type="GO" id="GO:0070125">
    <property type="term" value="P:mitochondrial translational elongation"/>
    <property type="evidence" value="ECO:0007669"/>
    <property type="project" value="TreeGrafter"/>
</dbReference>
<feature type="compositionally biased region" description="Basic and acidic residues" evidence="2">
    <location>
        <begin position="483"/>
        <end position="498"/>
    </location>
</feature>
<evidence type="ECO:0000259" key="3">
    <source>
        <dbReference type="PROSITE" id="PS51192"/>
    </source>
</evidence>
<evidence type="ECO:0008006" key="7">
    <source>
        <dbReference type="Google" id="ProtNLM"/>
    </source>
</evidence>
<accession>A0AAW0Z1J6</accession>
<feature type="compositionally biased region" description="Low complexity" evidence="2">
    <location>
        <begin position="72"/>
        <end position="82"/>
    </location>
</feature>
<dbReference type="PANTHER" id="PTHR47396">
    <property type="entry name" value="TYPE I RESTRICTION ENZYME ECOKI R PROTEIN"/>
    <property type="match status" value="1"/>
</dbReference>
<feature type="region of interest" description="Disordered" evidence="2">
    <location>
        <begin position="62"/>
        <end position="82"/>
    </location>
</feature>
<dbReference type="Pfam" id="PF00271">
    <property type="entry name" value="Helicase_C"/>
    <property type="match status" value="1"/>
</dbReference>
<feature type="domain" description="Helicase ATP-binding" evidence="3">
    <location>
        <begin position="98"/>
        <end position="279"/>
    </location>
</feature>
<keyword evidence="1" id="KW-0378">Hydrolase</keyword>
<dbReference type="RefSeq" id="XP_066803991.1">
    <property type="nucleotide sequence ID" value="XM_066945302.1"/>
</dbReference>
<dbReference type="SMART" id="SM00487">
    <property type="entry name" value="DEXDc"/>
    <property type="match status" value="1"/>
</dbReference>